<protein>
    <submittedName>
        <fullName evidence="1">Uncharacterized protein</fullName>
    </submittedName>
</protein>
<organism evidence="1 2">
    <name type="scientific">Rhodocollybia butyracea</name>
    <dbReference type="NCBI Taxonomy" id="206335"/>
    <lineage>
        <taxon>Eukaryota</taxon>
        <taxon>Fungi</taxon>
        <taxon>Dikarya</taxon>
        <taxon>Basidiomycota</taxon>
        <taxon>Agaricomycotina</taxon>
        <taxon>Agaricomycetes</taxon>
        <taxon>Agaricomycetidae</taxon>
        <taxon>Agaricales</taxon>
        <taxon>Marasmiineae</taxon>
        <taxon>Omphalotaceae</taxon>
        <taxon>Rhodocollybia</taxon>
    </lineage>
</organism>
<name>A0A9P5TVC5_9AGAR</name>
<gene>
    <name evidence="1" type="ORF">BDP27DRAFT_1437088</name>
</gene>
<evidence type="ECO:0000313" key="2">
    <source>
        <dbReference type="Proteomes" id="UP000772434"/>
    </source>
</evidence>
<dbReference type="OrthoDB" id="3049390at2759"/>
<dbReference type="AlphaFoldDB" id="A0A9P5TVC5"/>
<dbReference type="EMBL" id="JADNRY010000759">
    <property type="protein sequence ID" value="KAF9027695.1"/>
    <property type="molecule type" value="Genomic_DNA"/>
</dbReference>
<keyword evidence="2" id="KW-1185">Reference proteome</keyword>
<comment type="caution">
    <text evidence="1">The sequence shown here is derived from an EMBL/GenBank/DDBJ whole genome shotgun (WGS) entry which is preliminary data.</text>
</comment>
<sequence length="569" mass="64979">MTYLQLPVVEKCPAFPDILAEDLHQCYQEHRKLTQDFEAKTTTRKRKQNILSPWREFWLKLFMQDSVKFNVIIKWLADTLFLPVADFHEITHTDSVDLFLSVYILICYGETQLALHELSEYQRHLALKANSQRNFISDAINEVEEELDEALLDPIDSSSENPFNSNPKDLEVHLKNCNEILQTFLLKDPANANPSWDFTSSQQLVATTIQTLKKIPDSVYESSTFVNAVAKSGLAATIIKLAEPAYSYVHGTNPHHAYLLRLHGFGLVLGDLLDKWTPKAWSTEALKSLDMKPPPPKYNQEVQVVLNQDPAFVAQWRGVGVTKVPQSDQMKPRPAKKAHTIERLVHPDKIETIHPGETKLKGLRHFTRNENTVKRCGRHIYLFKQGDELKDFLWYEAFARGENGHDGIYERLVHYIQTVTGVKSASRGARFAFWTSGQMIPFGPCEPTGGWRADHYTYYAGIEAETVEGILILFEQAKMSAILLRTARSIHPQLAQKIQEKSKFCEKVGMSGVNLFNCHGYTAPLHKDPDHCPSLSAQFTLRAEKKWGEFGFCVLQYGYYFDSAENTLW</sequence>
<reference evidence="1" key="1">
    <citation type="submission" date="2020-11" db="EMBL/GenBank/DDBJ databases">
        <authorList>
            <consortium name="DOE Joint Genome Institute"/>
            <person name="Ahrendt S."/>
            <person name="Riley R."/>
            <person name="Andreopoulos W."/>
            <person name="Labutti K."/>
            <person name="Pangilinan J."/>
            <person name="Ruiz-Duenas F.J."/>
            <person name="Barrasa J.M."/>
            <person name="Sanchez-Garcia M."/>
            <person name="Camarero S."/>
            <person name="Miyauchi S."/>
            <person name="Serrano A."/>
            <person name="Linde D."/>
            <person name="Babiker R."/>
            <person name="Drula E."/>
            <person name="Ayuso-Fernandez I."/>
            <person name="Pacheco R."/>
            <person name="Padilla G."/>
            <person name="Ferreira P."/>
            <person name="Barriuso J."/>
            <person name="Kellner H."/>
            <person name="Castanera R."/>
            <person name="Alfaro M."/>
            <person name="Ramirez L."/>
            <person name="Pisabarro A.G."/>
            <person name="Kuo A."/>
            <person name="Tritt A."/>
            <person name="Lipzen A."/>
            <person name="He G."/>
            <person name="Yan M."/>
            <person name="Ng V."/>
            <person name="Cullen D."/>
            <person name="Martin F."/>
            <person name="Rosso M.-N."/>
            <person name="Henrissat B."/>
            <person name="Hibbett D."/>
            <person name="Martinez A.T."/>
            <person name="Grigoriev I.V."/>
        </authorList>
    </citation>
    <scope>NUCLEOTIDE SEQUENCE</scope>
    <source>
        <strain evidence="1">AH 40177</strain>
    </source>
</reference>
<proteinExistence type="predicted"/>
<dbReference type="Proteomes" id="UP000772434">
    <property type="component" value="Unassembled WGS sequence"/>
</dbReference>
<evidence type="ECO:0000313" key="1">
    <source>
        <dbReference type="EMBL" id="KAF9027695.1"/>
    </source>
</evidence>
<accession>A0A9P5TVC5</accession>